<evidence type="ECO:0000256" key="1">
    <source>
        <dbReference type="PROSITE-ProRule" id="PRU00221"/>
    </source>
</evidence>
<feature type="region of interest" description="Disordered" evidence="2">
    <location>
        <begin position="1"/>
        <end position="103"/>
    </location>
</feature>
<feature type="compositionally biased region" description="Polar residues" evidence="2">
    <location>
        <begin position="533"/>
        <end position="553"/>
    </location>
</feature>
<dbReference type="PROSITE" id="PS50294">
    <property type="entry name" value="WD_REPEATS_REGION"/>
    <property type="match status" value="1"/>
</dbReference>
<feature type="repeat" description="WD" evidence="1">
    <location>
        <begin position="250"/>
        <end position="291"/>
    </location>
</feature>
<feature type="region of interest" description="Disordered" evidence="2">
    <location>
        <begin position="377"/>
        <end position="553"/>
    </location>
</feature>
<feature type="compositionally biased region" description="Low complexity" evidence="2">
    <location>
        <begin position="92"/>
        <end position="102"/>
    </location>
</feature>
<comment type="caution">
    <text evidence="4">The sequence shown here is derived from an EMBL/GenBank/DDBJ whole genome shotgun (WGS) entry which is preliminary data.</text>
</comment>
<evidence type="ECO:0000259" key="3">
    <source>
        <dbReference type="Pfam" id="PF23798"/>
    </source>
</evidence>
<keyword evidence="5" id="KW-1185">Reference proteome</keyword>
<dbReference type="SMART" id="SM00320">
    <property type="entry name" value="WD40"/>
    <property type="match status" value="6"/>
</dbReference>
<feature type="repeat" description="WD" evidence="1">
    <location>
        <begin position="552"/>
        <end position="565"/>
    </location>
</feature>
<evidence type="ECO:0000313" key="5">
    <source>
        <dbReference type="Proteomes" id="UP001322138"/>
    </source>
</evidence>
<dbReference type="InterPro" id="IPR015943">
    <property type="entry name" value="WD40/YVTN_repeat-like_dom_sf"/>
</dbReference>
<feature type="compositionally biased region" description="Polar residues" evidence="2">
    <location>
        <begin position="436"/>
        <end position="453"/>
    </location>
</feature>
<protein>
    <submittedName>
        <fullName evidence="4">Transcription factor spt8</fullName>
    </submittedName>
</protein>
<dbReference type="GeneID" id="87894356"/>
<name>A0ABR0G089_9PEZI</name>
<proteinExistence type="predicted"/>
<dbReference type="Proteomes" id="UP001322138">
    <property type="component" value="Unassembled WGS sequence"/>
</dbReference>
<feature type="compositionally biased region" description="Polar residues" evidence="2">
    <location>
        <begin position="409"/>
        <end position="421"/>
    </location>
</feature>
<dbReference type="Gene3D" id="2.130.10.10">
    <property type="entry name" value="YVTN repeat-like/Quinoprotein amine dehydrogenase"/>
    <property type="match status" value="2"/>
</dbReference>
<sequence length="724" mass="77364">MDDDYATSENEADELMEEVEDIEADNDAEDDNENDDDEQDDEEEAEGDAEGEPEPEPENEAYDNSQSAPDGAGTTRDGGDDHHHQHPGTRRASAASGSVSGGMKYRPVIRPEYTTAAFYDIVPTMAAPQATSINAIAITPDQRYWMTGGSDGYVRKYDGIGTINGKQQLTVAQRHPFVDSVVKAGILMGYWGNEEPLPPGARAEEAVLSPVYSLAVHSEALWLLSGLESGGINLYSVRHDEGKRIVCLREGGHTNAVSVLQLAPDEKSVLSGSWDKTCLDWDLNNGQIIRRFDGSTSQISAIELRPTGAAPIPAEASEVMVQSDTFQSNNDKPPIGNFYSTAPGGGMMGASATAQPDGAENTVSPEHESLFGSPAGSLFGDNETIGGGGGAFGDDDDNEFSRAMDMEMNNHSNGMGQSTDFSLDDVDMSNAPPLDVTSTDPSQQDTNPIDTNTAPPPAQNGITTNPADANTVSETSSHTLQGSNNTNNLDESITMSLDFSTTTDPPPNNPPSSTQQTADTSLPDAPSQPQPPTISFATSTAQDPSTSNPSTFLSASIDGTLRIWDKRVPEPVARINNRRGVPPWCMGACWSLSGNEIYTGRRNGTVEEFSIHKASSSWQPERVLKLPNGSGAVSAVRPMPNGRHIICASHDILRLYDLQYDTDLKAQKHSKVPFTIVPGPPRAGVISCLYIDPTSRIMISAAGTRGWDGASTEVLVGYEIHANN</sequence>
<dbReference type="InterPro" id="IPR036322">
    <property type="entry name" value="WD40_repeat_dom_sf"/>
</dbReference>
<dbReference type="PANTHER" id="PTHR19879">
    <property type="entry name" value="TRANSCRIPTION INITIATION FACTOR TFIID"/>
    <property type="match status" value="1"/>
</dbReference>
<feature type="domain" description="Transcription factor spt8 beta-propeller" evidence="3">
    <location>
        <begin position="119"/>
        <end position="309"/>
    </location>
</feature>
<keyword evidence="1" id="KW-0853">WD repeat</keyword>
<dbReference type="Pfam" id="PF23798">
    <property type="entry name" value="Beta-prop_SPT8"/>
    <property type="match status" value="2"/>
</dbReference>
<reference evidence="4 5" key="1">
    <citation type="journal article" date="2023" name="bioRxiv">
        <title>High-quality genome assemblies of four members of thePodospora anserinaspecies complex.</title>
        <authorList>
            <person name="Ament-Velasquez S.L."/>
            <person name="Vogan A.A."/>
            <person name="Wallerman O."/>
            <person name="Hartmann F."/>
            <person name="Gautier V."/>
            <person name="Silar P."/>
            <person name="Giraud T."/>
            <person name="Johannesson H."/>
        </authorList>
    </citation>
    <scope>NUCLEOTIDE SEQUENCE [LARGE SCALE GENOMIC DNA]</scope>
    <source>
        <strain evidence="4 5">CBS 112042</strain>
    </source>
</reference>
<dbReference type="SUPFAM" id="SSF50978">
    <property type="entry name" value="WD40 repeat-like"/>
    <property type="match status" value="1"/>
</dbReference>
<evidence type="ECO:0000313" key="4">
    <source>
        <dbReference type="EMBL" id="KAK4649104.1"/>
    </source>
</evidence>
<dbReference type="PROSITE" id="PS50082">
    <property type="entry name" value="WD_REPEATS_2"/>
    <property type="match status" value="2"/>
</dbReference>
<dbReference type="EMBL" id="JAFFGZ010000001">
    <property type="protein sequence ID" value="KAK4649104.1"/>
    <property type="molecule type" value="Genomic_DNA"/>
</dbReference>
<dbReference type="RefSeq" id="XP_062738079.1">
    <property type="nucleotide sequence ID" value="XM_062874874.1"/>
</dbReference>
<feature type="domain" description="Transcription factor spt8 beta-propeller" evidence="3">
    <location>
        <begin position="547"/>
        <end position="720"/>
    </location>
</feature>
<dbReference type="PANTHER" id="PTHR19879:SF9">
    <property type="entry name" value="TRANSCRIPTION INITIATION FACTOR TFIID SUBUNIT 5"/>
    <property type="match status" value="1"/>
</dbReference>
<feature type="compositionally biased region" description="Acidic residues" evidence="2">
    <location>
        <begin position="1"/>
        <end position="61"/>
    </location>
</feature>
<dbReference type="InterPro" id="IPR057544">
    <property type="entry name" value="Beta-prop_SPT8"/>
</dbReference>
<organism evidence="4 5">
    <name type="scientific">Podospora bellae-mahoneyi</name>
    <dbReference type="NCBI Taxonomy" id="2093777"/>
    <lineage>
        <taxon>Eukaryota</taxon>
        <taxon>Fungi</taxon>
        <taxon>Dikarya</taxon>
        <taxon>Ascomycota</taxon>
        <taxon>Pezizomycotina</taxon>
        <taxon>Sordariomycetes</taxon>
        <taxon>Sordariomycetidae</taxon>
        <taxon>Sordariales</taxon>
        <taxon>Podosporaceae</taxon>
        <taxon>Podospora</taxon>
    </lineage>
</organism>
<gene>
    <name evidence="4" type="primary">SPT8</name>
    <name evidence="4" type="ORF">QC761_116050</name>
</gene>
<accession>A0ABR0G089</accession>
<dbReference type="InterPro" id="IPR001680">
    <property type="entry name" value="WD40_rpt"/>
</dbReference>
<evidence type="ECO:0000256" key="2">
    <source>
        <dbReference type="SAM" id="MobiDB-lite"/>
    </source>
</evidence>
<feature type="compositionally biased region" description="Polar residues" evidence="2">
    <location>
        <begin position="460"/>
        <end position="499"/>
    </location>
</feature>